<accession>A0A0F6N0N3</accession>
<comment type="similarity">
    <text evidence="2 6">Belongs to the anelloviridae capsid protein family.</text>
</comment>
<evidence type="ECO:0000256" key="5">
    <source>
        <dbReference type="ARBA" id="ARBA00022844"/>
    </source>
</evidence>
<evidence type="ECO:0000256" key="6">
    <source>
        <dbReference type="RuleBase" id="RU361230"/>
    </source>
</evidence>
<keyword evidence="3 6" id="KW-1140">T=1 icosahedral capsid protein</keyword>
<gene>
    <name evidence="8" type="primary">ORF1</name>
</gene>
<dbReference type="Pfam" id="PF02956">
    <property type="entry name" value="TT_ORF1"/>
    <property type="match status" value="1"/>
</dbReference>
<keyword evidence="5 6" id="KW-0946">Virion</keyword>
<feature type="region of interest" description="Disordered" evidence="7">
    <location>
        <begin position="560"/>
        <end position="617"/>
    </location>
</feature>
<evidence type="ECO:0000256" key="4">
    <source>
        <dbReference type="ARBA" id="ARBA00022561"/>
    </source>
</evidence>
<sequence>MPYRRYRRRRRRPTRRWRHRRWRRYFRYRYRRAPRRRRTKVRRRRRKAPVIQWNPPSRRTCLIEGFWPLSYGHWFRTCLPFRRKNGLVFTGGGCDWTQWSLQNLYHEKLNWRNIWTSSNVGMEFARFLRGKFYFFRHPWRNYIVTWDQDIPCKPLPYQNLHPLLMLLKKQHKLVLSQQNCNPNRKQKPVTLKFRPPPKLTSQWRLSRELAKMPLIRLGVSFIDLTEPWLEGWGNAFYSILGYEATKQQGHISNWAQIKYYWIYDTGVGNAVYVIMLKKETKSNPGQMVYNFPTSGGQHPDAIDHIELINEGWPYWLYFYGKSEQDIKKEAHSTEIAREYAQNPNSLKLKIGIVGWASSNFTTPGSVQNSGSETAAIQGGYVAWAGGQGKYNLGAGSIDNLHLRGWPNNQNWPNTNPDETNFNWGLRALCILRDNMTLGTQELDDETTMLSLFGPFVEKANTALATTDPKYFRPELKDYNLIMKYAFKFQWGGHGTERFKTTIGDPSTIPCPFEPGDRFHSGIQDPSKVQNTVLNPWDYDCDGIVRKDTLKRLLELPTETEEEEKAYPLLGQKTEKEPLSDSEDESVISSTSSGSSQEEETQRQKHPKPSKRRRLLKHLQRVVKRMKTL</sequence>
<organism evidence="8">
    <name type="scientific">Torque teno sus virus 1b</name>
    <dbReference type="NCBI Taxonomy" id="687387"/>
    <lineage>
        <taxon>Viruses</taxon>
        <taxon>Monodnaviria</taxon>
        <taxon>Shotokuvirae</taxon>
        <taxon>Commensaviricota</taxon>
        <taxon>Cardeaviricetes</taxon>
        <taxon>Sanitavirales</taxon>
        <taxon>Anelloviridae</taxon>
        <taxon>Iotatorquevirus</taxon>
        <taxon>Iotatorquevirus suida1a</taxon>
    </lineage>
</organism>
<dbReference type="InterPro" id="IPR004219">
    <property type="entry name" value="TTvirus_Unk"/>
</dbReference>
<reference evidence="8" key="1">
    <citation type="submission" date="2014-02" db="EMBL/GenBank/DDBJ databases">
        <title>Genetic diversity of Torque teno sus virus in feral swine (Porco Monteiro).</title>
        <authorList>
            <person name="Favero C.M."/>
        </authorList>
    </citation>
    <scope>NUCLEOTIDE SEQUENCE</scope>
    <source>
        <strain evidence="8">PMC9</strain>
    </source>
</reference>
<comment type="subcellular location">
    <subcellularLocation>
        <location evidence="1 6">Virion</location>
    </subcellularLocation>
</comment>
<feature type="compositionally biased region" description="Low complexity" evidence="7">
    <location>
        <begin position="586"/>
        <end position="595"/>
    </location>
</feature>
<dbReference type="GO" id="GO:0039615">
    <property type="term" value="C:T=1 icosahedral viral capsid"/>
    <property type="evidence" value="ECO:0007669"/>
    <property type="project" value="UniProtKB-UniRule"/>
</dbReference>
<comment type="function">
    <text evidence="6">Self-assembles to form an icosahedral capsid.</text>
</comment>
<evidence type="ECO:0000256" key="1">
    <source>
        <dbReference type="ARBA" id="ARBA00004328"/>
    </source>
</evidence>
<evidence type="ECO:0000256" key="2">
    <source>
        <dbReference type="ARBA" id="ARBA00006131"/>
    </source>
</evidence>
<evidence type="ECO:0000313" key="8">
    <source>
        <dbReference type="EMBL" id="AHY21722.1"/>
    </source>
</evidence>
<proteinExistence type="inferred from homology"/>
<name>A0A0F6N0N3_9VIRU</name>
<evidence type="ECO:0000256" key="3">
    <source>
        <dbReference type="ARBA" id="ARBA00022431"/>
    </source>
</evidence>
<evidence type="ECO:0000256" key="7">
    <source>
        <dbReference type="SAM" id="MobiDB-lite"/>
    </source>
</evidence>
<keyword evidence="4 6" id="KW-0167">Capsid protein</keyword>
<protein>
    <recommendedName>
        <fullName evidence="6">Capsid protein</fullName>
    </recommendedName>
</protein>
<dbReference type="EMBL" id="KJ463826">
    <property type="protein sequence ID" value="AHY21722.1"/>
    <property type="molecule type" value="Genomic_DNA"/>
</dbReference>
<feature type="compositionally biased region" description="Basic residues" evidence="7">
    <location>
        <begin position="603"/>
        <end position="617"/>
    </location>
</feature>